<protein>
    <recommendedName>
        <fullName evidence="1">Gamma-glutamylcyclotransferase AIG2-like domain-containing protein</fullName>
    </recommendedName>
</protein>
<dbReference type="Pfam" id="PF06094">
    <property type="entry name" value="GGACT"/>
    <property type="match status" value="1"/>
</dbReference>
<evidence type="ECO:0000313" key="3">
    <source>
        <dbReference type="Proteomes" id="UP000219993"/>
    </source>
</evidence>
<dbReference type="CDD" id="cd06661">
    <property type="entry name" value="GGCT_like"/>
    <property type="match status" value="1"/>
</dbReference>
<dbReference type="EMBL" id="CP021435">
    <property type="protein sequence ID" value="ATJ83602.1"/>
    <property type="molecule type" value="Genomic_DNA"/>
</dbReference>
<gene>
    <name evidence="2" type="ORF">BEI_2615</name>
</gene>
<evidence type="ECO:0000259" key="1">
    <source>
        <dbReference type="Pfam" id="PF06094"/>
    </source>
</evidence>
<dbReference type="InterPro" id="IPR036568">
    <property type="entry name" value="GGCT-like_sf"/>
</dbReference>
<dbReference type="Proteomes" id="UP000219993">
    <property type="component" value="Chromosome"/>
</dbReference>
<dbReference type="Gene3D" id="3.10.490.10">
    <property type="entry name" value="Gamma-glutamyl cyclotransferase-like"/>
    <property type="match status" value="1"/>
</dbReference>
<keyword evidence="3" id="KW-1185">Reference proteome</keyword>
<name>A0A291P9S1_9GAMM</name>
<organism evidence="2 3">
    <name type="scientific">Halomonas beimenensis</name>
    <dbReference type="NCBI Taxonomy" id="475662"/>
    <lineage>
        <taxon>Bacteria</taxon>
        <taxon>Pseudomonadati</taxon>
        <taxon>Pseudomonadota</taxon>
        <taxon>Gammaproteobacteria</taxon>
        <taxon>Oceanospirillales</taxon>
        <taxon>Halomonadaceae</taxon>
        <taxon>Halomonas</taxon>
    </lineage>
</organism>
<sequence length="144" mass="15825">MPSPALAITRTPLVAVYGTLKRGLRNHHWLAGADYLGTDRLTTVTLFDLGPYPGAKAEPSWGVEVEVFRVDVALLAGLDRLEDYRVRTPRAGTYDRAVHTTAFGPAWLYLYLHDVAGCPAIREGGWPIARADLGGDRTAPRYHP</sequence>
<feature type="domain" description="Gamma-glutamylcyclotransferase AIG2-like" evidence="1">
    <location>
        <begin position="14"/>
        <end position="126"/>
    </location>
</feature>
<evidence type="ECO:0000313" key="2">
    <source>
        <dbReference type="EMBL" id="ATJ83602.1"/>
    </source>
</evidence>
<proteinExistence type="predicted"/>
<accession>A0A291P9S1</accession>
<dbReference type="SUPFAM" id="SSF110857">
    <property type="entry name" value="Gamma-glutamyl cyclotransferase-like"/>
    <property type="match status" value="1"/>
</dbReference>
<dbReference type="OrthoDB" id="482277at2"/>
<dbReference type="InterPro" id="IPR009288">
    <property type="entry name" value="AIG2-like_dom"/>
</dbReference>
<dbReference type="InterPro" id="IPR013024">
    <property type="entry name" value="GGCT-like"/>
</dbReference>
<dbReference type="AlphaFoldDB" id="A0A291P9S1"/>
<dbReference type="KEGG" id="hbe:BEI_2615"/>
<dbReference type="RefSeq" id="WP_097789903.1">
    <property type="nucleotide sequence ID" value="NZ_CP021435.1"/>
</dbReference>
<reference evidence="2 3" key="1">
    <citation type="journal article" date="2017" name="Sci. Rep.">
        <title>Revealing the Saline Adaptation Strategies of the Halophilic Bacterium Halomonas beimenensis through High-throughput Omics and Transposon Mutagenesis Approaches.</title>
        <authorList>
            <person name="Chen Y.H."/>
            <person name="Lin S.S."/>
            <person name="Shyu Y.T."/>
        </authorList>
    </citation>
    <scope>NUCLEOTIDE SEQUENCE [LARGE SCALE GENOMIC DNA]</scope>
    <source>
        <strain evidence="2 3">NTU-111</strain>
    </source>
</reference>